<name>A0A6A6VEM5_9PLEO</name>
<dbReference type="Proteomes" id="UP000799440">
    <property type="component" value="Unassembled WGS sequence"/>
</dbReference>
<dbReference type="InterPro" id="IPR025124">
    <property type="entry name" value="Gag1-like_clamp"/>
</dbReference>
<dbReference type="AlphaFoldDB" id="A0A6A6VEM5"/>
<feature type="domain" description="Gag1-like clamp" evidence="2">
    <location>
        <begin position="72"/>
        <end position="225"/>
    </location>
</feature>
<dbReference type="InterPro" id="IPR053274">
    <property type="entry name" value="Fluconazole_resistance"/>
</dbReference>
<accession>A0A6A6VEM5</accession>
<dbReference type="OrthoDB" id="5422958at2759"/>
<evidence type="ECO:0000313" key="4">
    <source>
        <dbReference type="Proteomes" id="UP000799440"/>
    </source>
</evidence>
<feature type="compositionally biased region" description="Basic residues" evidence="1">
    <location>
        <begin position="89"/>
        <end position="98"/>
    </location>
</feature>
<evidence type="ECO:0000259" key="2">
    <source>
        <dbReference type="Pfam" id="PF13259"/>
    </source>
</evidence>
<protein>
    <recommendedName>
        <fullName evidence="2">Gag1-like clamp domain-containing protein</fullName>
    </recommendedName>
</protein>
<reference evidence="3" key="1">
    <citation type="journal article" date="2020" name="Stud. Mycol.">
        <title>101 Dothideomycetes genomes: a test case for predicting lifestyles and emergence of pathogens.</title>
        <authorList>
            <person name="Haridas S."/>
            <person name="Albert R."/>
            <person name="Binder M."/>
            <person name="Bloem J."/>
            <person name="Labutti K."/>
            <person name="Salamov A."/>
            <person name="Andreopoulos B."/>
            <person name="Baker S."/>
            <person name="Barry K."/>
            <person name="Bills G."/>
            <person name="Bluhm B."/>
            <person name="Cannon C."/>
            <person name="Castanera R."/>
            <person name="Culley D."/>
            <person name="Daum C."/>
            <person name="Ezra D."/>
            <person name="Gonzalez J."/>
            <person name="Henrissat B."/>
            <person name="Kuo A."/>
            <person name="Liang C."/>
            <person name="Lipzen A."/>
            <person name="Lutzoni F."/>
            <person name="Magnuson J."/>
            <person name="Mondo S."/>
            <person name="Nolan M."/>
            <person name="Ohm R."/>
            <person name="Pangilinan J."/>
            <person name="Park H.-J."/>
            <person name="Ramirez L."/>
            <person name="Alfaro M."/>
            <person name="Sun H."/>
            <person name="Tritt A."/>
            <person name="Yoshinaga Y."/>
            <person name="Zwiers L.-H."/>
            <person name="Turgeon B."/>
            <person name="Goodwin S."/>
            <person name="Spatafora J."/>
            <person name="Crous P."/>
            <person name="Grigoriev I."/>
        </authorList>
    </citation>
    <scope>NUCLEOTIDE SEQUENCE</scope>
    <source>
        <strain evidence="3">CBS 119925</strain>
    </source>
</reference>
<feature type="region of interest" description="Disordered" evidence="1">
    <location>
        <begin position="227"/>
        <end position="248"/>
    </location>
</feature>
<feature type="region of interest" description="Disordered" evidence="1">
    <location>
        <begin position="43"/>
        <end position="100"/>
    </location>
</feature>
<evidence type="ECO:0000313" key="3">
    <source>
        <dbReference type="EMBL" id="KAF2749082.1"/>
    </source>
</evidence>
<keyword evidence="4" id="KW-1185">Reference proteome</keyword>
<gene>
    <name evidence="3" type="ORF">M011DRAFT_399495</name>
</gene>
<dbReference type="Pfam" id="PF13259">
    <property type="entry name" value="clamp_Gag1-like"/>
    <property type="match status" value="1"/>
</dbReference>
<proteinExistence type="predicted"/>
<evidence type="ECO:0000256" key="1">
    <source>
        <dbReference type="SAM" id="MobiDB-lite"/>
    </source>
</evidence>
<dbReference type="PANTHER" id="PTHR28065:SF1">
    <property type="entry name" value="DUF4050 DOMAIN-CONTAINING PROTEIN"/>
    <property type="match status" value="1"/>
</dbReference>
<sequence length="299" mass="33290">MDTNQQASREARRFLQDRVRNDWDWPSVPPCWDASDEEVRDAHGFRERYYGSSAPSSEDDTSDQQPQRPTDPYKYDSPEAVGDEVSRRQQTRKQRRRAKMLEEMQWNEGLRMFVDRRDAWTGAASVKKYGARPQRNVDETGTSEVQNPPCCLAESPQGDDNGEPLIPLPPPMLEGNPIRNSINPGAYTEIFNHMVVSGRSPAVPVNLSDMTRALVVGWKTNGEWPPKAGPLDPLAGGRRRLPATPPSSSVGVVKYELGSVLSHHPHVKRGVDSVKRIFHLNGHHGNEEGEGPANNGGPS</sequence>
<dbReference type="EMBL" id="MU006567">
    <property type="protein sequence ID" value="KAF2749082.1"/>
    <property type="molecule type" value="Genomic_DNA"/>
</dbReference>
<dbReference type="PANTHER" id="PTHR28065">
    <property type="entry name" value="FREQUENIN"/>
    <property type="match status" value="1"/>
</dbReference>
<organism evidence="3 4">
    <name type="scientific">Sporormia fimetaria CBS 119925</name>
    <dbReference type="NCBI Taxonomy" id="1340428"/>
    <lineage>
        <taxon>Eukaryota</taxon>
        <taxon>Fungi</taxon>
        <taxon>Dikarya</taxon>
        <taxon>Ascomycota</taxon>
        <taxon>Pezizomycotina</taxon>
        <taxon>Dothideomycetes</taxon>
        <taxon>Pleosporomycetidae</taxon>
        <taxon>Pleosporales</taxon>
        <taxon>Sporormiaceae</taxon>
        <taxon>Sporormia</taxon>
    </lineage>
</organism>